<evidence type="ECO:0000313" key="2">
    <source>
        <dbReference type="Proteomes" id="UP001146120"/>
    </source>
</evidence>
<comment type="caution">
    <text evidence="1">The sequence shown here is derived from an EMBL/GenBank/DDBJ whole genome shotgun (WGS) entry which is preliminary data.</text>
</comment>
<organism evidence="1 2">
    <name type="scientific">Lagenidium giganteum</name>
    <dbReference type="NCBI Taxonomy" id="4803"/>
    <lineage>
        <taxon>Eukaryota</taxon>
        <taxon>Sar</taxon>
        <taxon>Stramenopiles</taxon>
        <taxon>Oomycota</taxon>
        <taxon>Peronosporomycetes</taxon>
        <taxon>Pythiales</taxon>
        <taxon>Pythiaceae</taxon>
    </lineage>
</organism>
<gene>
    <name evidence="1" type="ORF">N0F65_009091</name>
</gene>
<reference evidence="1" key="2">
    <citation type="journal article" date="2023" name="Microbiol Resour">
        <title>Decontamination and Annotation of the Draft Genome Sequence of the Oomycete Lagenidium giganteum ARSEF 373.</title>
        <authorList>
            <person name="Morgan W.R."/>
            <person name="Tartar A."/>
        </authorList>
    </citation>
    <scope>NUCLEOTIDE SEQUENCE</scope>
    <source>
        <strain evidence="1">ARSEF 373</strain>
    </source>
</reference>
<evidence type="ECO:0000313" key="1">
    <source>
        <dbReference type="EMBL" id="DAZ95889.1"/>
    </source>
</evidence>
<dbReference type="Proteomes" id="UP001146120">
    <property type="component" value="Unassembled WGS sequence"/>
</dbReference>
<keyword evidence="2" id="KW-1185">Reference proteome</keyword>
<protein>
    <recommendedName>
        <fullName evidence="3">LAGLIDADG endonuclease</fullName>
    </recommendedName>
</protein>
<sequence>MKQIKTRKQYLKTRVVRLPINCIAELVEWAGDKTCSTHEEFFGLISDTRTFANQSDKFKHELSVLRTVNVWDSRWNLQTSSRRMDIKRFRVEYVKGSYTHQFVPWAYMLTKSESTEVYVNLFDTVCSAVAGFFGINLQLKWACLDHSWPIHNALTLVWPDVKILTYWPDLIRNAREQKKRLRNQKLLVLPHIRRLH</sequence>
<dbReference type="EMBL" id="DAKRPA010000186">
    <property type="protein sequence ID" value="DAZ95889.1"/>
    <property type="molecule type" value="Genomic_DNA"/>
</dbReference>
<evidence type="ECO:0008006" key="3">
    <source>
        <dbReference type="Google" id="ProtNLM"/>
    </source>
</evidence>
<accession>A0AAV2YR64</accession>
<proteinExistence type="predicted"/>
<name>A0AAV2YR64_9STRA</name>
<reference evidence="1" key="1">
    <citation type="submission" date="2022-11" db="EMBL/GenBank/DDBJ databases">
        <authorList>
            <person name="Morgan W.R."/>
            <person name="Tartar A."/>
        </authorList>
    </citation>
    <scope>NUCLEOTIDE SEQUENCE</scope>
    <source>
        <strain evidence="1">ARSEF 373</strain>
    </source>
</reference>
<dbReference type="AlphaFoldDB" id="A0AAV2YR64"/>